<dbReference type="OrthoDB" id="5344169at2759"/>
<accession>A0A1F5LRQ8</accession>
<feature type="domain" description="BHLH" evidence="2">
    <location>
        <begin position="300"/>
        <end position="379"/>
    </location>
</feature>
<name>A0A1F5LRQ8_PENAI</name>
<feature type="region of interest" description="Disordered" evidence="1">
    <location>
        <begin position="102"/>
        <end position="238"/>
    </location>
</feature>
<dbReference type="STRING" id="1835702.A0A1F5LRQ8"/>
<evidence type="ECO:0000259" key="2">
    <source>
        <dbReference type="PROSITE" id="PS50888"/>
    </source>
</evidence>
<dbReference type="SUPFAM" id="SSF47459">
    <property type="entry name" value="HLH, helix-loop-helix DNA-binding domain"/>
    <property type="match status" value="1"/>
</dbReference>
<comment type="caution">
    <text evidence="3">The sequence shown here is derived from an EMBL/GenBank/DDBJ whole genome shotgun (WGS) entry which is preliminary data.</text>
</comment>
<dbReference type="SMART" id="SM00353">
    <property type="entry name" value="HLH"/>
    <property type="match status" value="1"/>
</dbReference>
<feature type="compositionally biased region" description="Polar residues" evidence="1">
    <location>
        <begin position="122"/>
        <end position="163"/>
    </location>
</feature>
<dbReference type="Pfam" id="PF00010">
    <property type="entry name" value="HLH"/>
    <property type="match status" value="1"/>
</dbReference>
<evidence type="ECO:0000256" key="1">
    <source>
        <dbReference type="SAM" id="MobiDB-lite"/>
    </source>
</evidence>
<dbReference type="InterPro" id="IPR036638">
    <property type="entry name" value="HLH_DNA-bd_sf"/>
</dbReference>
<gene>
    <name evidence="3" type="ORF">PENARI_c004G00561</name>
</gene>
<organism evidence="3 4">
    <name type="scientific">Penicillium arizonense</name>
    <dbReference type="NCBI Taxonomy" id="1835702"/>
    <lineage>
        <taxon>Eukaryota</taxon>
        <taxon>Fungi</taxon>
        <taxon>Dikarya</taxon>
        <taxon>Ascomycota</taxon>
        <taxon>Pezizomycotina</taxon>
        <taxon>Eurotiomycetes</taxon>
        <taxon>Eurotiomycetidae</taxon>
        <taxon>Eurotiales</taxon>
        <taxon>Aspergillaceae</taxon>
        <taxon>Penicillium</taxon>
    </lineage>
</organism>
<dbReference type="RefSeq" id="XP_022491246.1">
    <property type="nucleotide sequence ID" value="XM_022628889.1"/>
</dbReference>
<dbReference type="GeneID" id="34573623"/>
<reference evidence="3 4" key="1">
    <citation type="journal article" date="2016" name="Sci. Rep.">
        <title>Penicillium arizonense, a new, genome sequenced fungal species, reveals a high chemical diversity in secreted metabolites.</title>
        <authorList>
            <person name="Grijseels S."/>
            <person name="Nielsen J.C."/>
            <person name="Randelovic M."/>
            <person name="Nielsen J."/>
            <person name="Nielsen K.F."/>
            <person name="Workman M."/>
            <person name="Frisvad J.C."/>
        </authorList>
    </citation>
    <scope>NUCLEOTIDE SEQUENCE [LARGE SCALE GENOMIC DNA]</scope>
    <source>
        <strain evidence="3 4">CBS 141311</strain>
    </source>
</reference>
<feature type="compositionally biased region" description="Polar residues" evidence="1">
    <location>
        <begin position="174"/>
        <end position="189"/>
    </location>
</feature>
<protein>
    <recommendedName>
        <fullName evidence="2">BHLH domain-containing protein</fullName>
    </recommendedName>
</protein>
<dbReference type="CDD" id="cd11392">
    <property type="entry name" value="bHLH_ScPHO4_like"/>
    <property type="match status" value="1"/>
</dbReference>
<dbReference type="InterPro" id="IPR011598">
    <property type="entry name" value="bHLH_dom"/>
</dbReference>
<sequence>MVSASVENEFADMVQSYKQMPDCNLSVVDIIQGQLDVDSASSTPTSLPSTPVFWGTDPSLRTQSKSSSTINGNENDFMDFHWDEKDGCPYLWNSVNEVSSSTLAGMESTGDSWHLPNENSKDSQPTPMAPTHTFQSIQAQSTASPVSQDSVEPKHNSNPQGLTASPHPTEPYAHSSTTKKVAPSSSISTGKPPFSLAPSPSQPSLASPCPASPIPKGAIARKNSTTTWKRRNWHPTATLDLRPKVSPVIPFLNQQNATSPDLSTHNHNLATKSNYQHIQDGTLPPGVKYPIQVTRDNLNQKRTYHRLAERNRRDKFNAAIKEMEALIPAEFVDERNKALGLALTAISNSSSTKKKEKAPSAEQTKADVMEIAADYIKMLRATLDEKTERINRLGVAGSDVSV</sequence>
<feature type="compositionally biased region" description="Low complexity" evidence="1">
    <location>
        <begin position="192"/>
        <end position="209"/>
    </location>
</feature>
<keyword evidence="4" id="KW-1185">Reference proteome</keyword>
<dbReference type="EMBL" id="LXJU01000004">
    <property type="protein sequence ID" value="OGE55817.1"/>
    <property type="molecule type" value="Genomic_DNA"/>
</dbReference>
<dbReference type="GO" id="GO:0046983">
    <property type="term" value="F:protein dimerization activity"/>
    <property type="evidence" value="ECO:0007669"/>
    <property type="project" value="InterPro"/>
</dbReference>
<dbReference type="AlphaFoldDB" id="A0A1F5LRQ8"/>
<dbReference type="Gene3D" id="4.10.280.10">
    <property type="entry name" value="Helix-loop-helix DNA-binding domain"/>
    <property type="match status" value="1"/>
</dbReference>
<evidence type="ECO:0000313" key="3">
    <source>
        <dbReference type="EMBL" id="OGE55817.1"/>
    </source>
</evidence>
<proteinExistence type="predicted"/>
<dbReference type="PROSITE" id="PS50888">
    <property type="entry name" value="BHLH"/>
    <property type="match status" value="1"/>
</dbReference>
<dbReference type="Proteomes" id="UP000177622">
    <property type="component" value="Unassembled WGS sequence"/>
</dbReference>
<evidence type="ECO:0000313" key="4">
    <source>
        <dbReference type="Proteomes" id="UP000177622"/>
    </source>
</evidence>